<feature type="region of interest" description="Disordered" evidence="1">
    <location>
        <begin position="137"/>
        <end position="161"/>
    </location>
</feature>
<reference evidence="2" key="1">
    <citation type="submission" date="2010-05" db="EMBL/GenBank/DDBJ databases">
        <title>The Genome Sequence of Magnaporthe poae strain ATCC 64411.</title>
        <authorList>
            <consortium name="The Broad Institute Genome Sequencing Platform"/>
            <consortium name="Broad Institute Genome Sequencing Center for Infectious Disease"/>
            <person name="Ma L.-J."/>
            <person name="Dead R."/>
            <person name="Young S."/>
            <person name="Zeng Q."/>
            <person name="Koehrsen M."/>
            <person name="Alvarado L."/>
            <person name="Berlin A."/>
            <person name="Chapman S.B."/>
            <person name="Chen Z."/>
            <person name="Freedman E."/>
            <person name="Gellesch M."/>
            <person name="Goldberg J."/>
            <person name="Griggs A."/>
            <person name="Gujja S."/>
            <person name="Heilman E.R."/>
            <person name="Heiman D."/>
            <person name="Hepburn T."/>
            <person name="Howarth C."/>
            <person name="Jen D."/>
            <person name="Larson L."/>
            <person name="Mehta T."/>
            <person name="Neiman D."/>
            <person name="Pearson M."/>
            <person name="Roberts A."/>
            <person name="Saif S."/>
            <person name="Shea T."/>
            <person name="Shenoy N."/>
            <person name="Sisk P."/>
            <person name="Stolte C."/>
            <person name="Sykes S."/>
            <person name="Walk T."/>
            <person name="White J."/>
            <person name="Yandava C."/>
            <person name="Haas B."/>
            <person name="Nusbaum C."/>
            <person name="Birren B."/>
        </authorList>
    </citation>
    <scope>NUCLEOTIDE SEQUENCE</scope>
    <source>
        <strain evidence="2">ATCC 64411</strain>
    </source>
</reference>
<dbReference type="EMBL" id="GL876966">
    <property type="protein sequence ID" value="KLU82527.1"/>
    <property type="molecule type" value="Genomic_DNA"/>
</dbReference>
<dbReference type="EnsemblFungi" id="MAPG_01599T0">
    <property type="protein sequence ID" value="MAPG_01599T0"/>
    <property type="gene ID" value="MAPG_01599"/>
</dbReference>
<evidence type="ECO:0000313" key="2">
    <source>
        <dbReference type="EMBL" id="KLU82527.1"/>
    </source>
</evidence>
<keyword evidence="4" id="KW-1185">Reference proteome</keyword>
<dbReference type="Proteomes" id="UP000011715">
    <property type="component" value="Unassembled WGS sequence"/>
</dbReference>
<name>A0A0C4DP46_MAGP6</name>
<dbReference type="VEuPathDB" id="FungiDB:MAPG_01599"/>
<proteinExistence type="predicted"/>
<protein>
    <submittedName>
        <fullName evidence="2 3">Uncharacterized protein</fullName>
    </submittedName>
</protein>
<gene>
    <name evidence="2" type="ORF">MAPG_01599</name>
</gene>
<organism evidence="3 4">
    <name type="scientific">Magnaporthiopsis poae (strain ATCC 64411 / 73-15)</name>
    <name type="common">Kentucky bluegrass fungus</name>
    <name type="synonym">Magnaporthe poae</name>
    <dbReference type="NCBI Taxonomy" id="644358"/>
    <lineage>
        <taxon>Eukaryota</taxon>
        <taxon>Fungi</taxon>
        <taxon>Dikarya</taxon>
        <taxon>Ascomycota</taxon>
        <taxon>Pezizomycotina</taxon>
        <taxon>Sordariomycetes</taxon>
        <taxon>Sordariomycetidae</taxon>
        <taxon>Magnaporthales</taxon>
        <taxon>Magnaporthaceae</taxon>
        <taxon>Magnaporthiopsis</taxon>
    </lineage>
</organism>
<reference evidence="2" key="3">
    <citation type="submission" date="2011-03" db="EMBL/GenBank/DDBJ databases">
        <title>Annotation of Magnaporthe poae ATCC 64411.</title>
        <authorList>
            <person name="Ma L.-J."/>
            <person name="Dead R."/>
            <person name="Young S.K."/>
            <person name="Zeng Q."/>
            <person name="Gargeya S."/>
            <person name="Fitzgerald M."/>
            <person name="Haas B."/>
            <person name="Abouelleil A."/>
            <person name="Alvarado L."/>
            <person name="Arachchi H.M."/>
            <person name="Berlin A."/>
            <person name="Brown A."/>
            <person name="Chapman S.B."/>
            <person name="Chen Z."/>
            <person name="Dunbar C."/>
            <person name="Freedman E."/>
            <person name="Gearin G."/>
            <person name="Gellesch M."/>
            <person name="Goldberg J."/>
            <person name="Griggs A."/>
            <person name="Gujja S."/>
            <person name="Heiman D."/>
            <person name="Howarth C."/>
            <person name="Larson L."/>
            <person name="Lui A."/>
            <person name="MacDonald P.J.P."/>
            <person name="Mehta T."/>
            <person name="Montmayeur A."/>
            <person name="Murphy C."/>
            <person name="Neiman D."/>
            <person name="Pearson M."/>
            <person name="Priest M."/>
            <person name="Roberts A."/>
            <person name="Saif S."/>
            <person name="Shea T."/>
            <person name="Shenoy N."/>
            <person name="Sisk P."/>
            <person name="Stolte C."/>
            <person name="Sykes S."/>
            <person name="Yandava C."/>
            <person name="Wortman J."/>
            <person name="Nusbaum C."/>
            <person name="Birren B."/>
        </authorList>
    </citation>
    <scope>NUCLEOTIDE SEQUENCE</scope>
    <source>
        <strain evidence="2">ATCC 64411</strain>
    </source>
</reference>
<sequence length="161" mass="17356">MIHNQALLPTCLKGVGGWCDPALENAKAISPPKTSALPISERRDSSNAARPTSRHPQAQPQQQQQHQRHQTERAKSRGVTGGNLARAPSPPSSRKAAPTTTTSKSATAKPRRLQFNAPPILAAELLRPRSWHTELEGRVRSPAANTTTAFKTTPLLASPAR</sequence>
<reference evidence="4" key="2">
    <citation type="submission" date="2010-05" db="EMBL/GenBank/DDBJ databases">
        <title>The genome sequence of Magnaporthe poae strain ATCC 64411.</title>
        <authorList>
            <person name="Ma L.-J."/>
            <person name="Dead R."/>
            <person name="Young S."/>
            <person name="Zeng Q."/>
            <person name="Koehrsen M."/>
            <person name="Alvarado L."/>
            <person name="Berlin A."/>
            <person name="Chapman S.B."/>
            <person name="Chen Z."/>
            <person name="Freedman E."/>
            <person name="Gellesch M."/>
            <person name="Goldberg J."/>
            <person name="Griggs A."/>
            <person name="Gujja S."/>
            <person name="Heilman E.R."/>
            <person name="Heiman D."/>
            <person name="Hepburn T."/>
            <person name="Howarth C."/>
            <person name="Jen D."/>
            <person name="Larson L."/>
            <person name="Mehta T."/>
            <person name="Neiman D."/>
            <person name="Pearson M."/>
            <person name="Roberts A."/>
            <person name="Saif S."/>
            <person name="Shea T."/>
            <person name="Shenoy N."/>
            <person name="Sisk P."/>
            <person name="Stolte C."/>
            <person name="Sykes S."/>
            <person name="Walk T."/>
            <person name="White J."/>
            <person name="Yandava C."/>
            <person name="Haas B."/>
            <person name="Nusbaum C."/>
            <person name="Birren B."/>
        </authorList>
    </citation>
    <scope>NUCLEOTIDE SEQUENCE [LARGE SCALE GENOMIC DNA]</scope>
    <source>
        <strain evidence="4">ATCC 64411 / 73-15</strain>
    </source>
</reference>
<evidence type="ECO:0000256" key="1">
    <source>
        <dbReference type="SAM" id="MobiDB-lite"/>
    </source>
</evidence>
<dbReference type="eggNOG" id="ENOG502RN4P">
    <property type="taxonomic scope" value="Eukaryota"/>
</dbReference>
<evidence type="ECO:0000313" key="3">
    <source>
        <dbReference type="EnsemblFungi" id="MAPG_01599T0"/>
    </source>
</evidence>
<evidence type="ECO:0000313" key="4">
    <source>
        <dbReference type="Proteomes" id="UP000011715"/>
    </source>
</evidence>
<reference evidence="3" key="4">
    <citation type="journal article" date="2015" name="G3 (Bethesda)">
        <title>Genome sequences of three phytopathogenic species of the Magnaporthaceae family of fungi.</title>
        <authorList>
            <person name="Okagaki L.H."/>
            <person name="Nunes C.C."/>
            <person name="Sailsbery J."/>
            <person name="Clay B."/>
            <person name="Brown D."/>
            <person name="John T."/>
            <person name="Oh Y."/>
            <person name="Young N."/>
            <person name="Fitzgerald M."/>
            <person name="Haas B.J."/>
            <person name="Zeng Q."/>
            <person name="Young S."/>
            <person name="Adiconis X."/>
            <person name="Fan L."/>
            <person name="Levin J.Z."/>
            <person name="Mitchell T.K."/>
            <person name="Okubara P.A."/>
            <person name="Farman M.L."/>
            <person name="Kohn L.M."/>
            <person name="Birren B."/>
            <person name="Ma L.-J."/>
            <person name="Dean R.A."/>
        </authorList>
    </citation>
    <scope>NUCLEOTIDE SEQUENCE</scope>
    <source>
        <strain evidence="3">ATCC 64411 / 73-15</strain>
    </source>
</reference>
<feature type="compositionally biased region" description="Low complexity" evidence="1">
    <location>
        <begin position="54"/>
        <end position="65"/>
    </location>
</feature>
<feature type="region of interest" description="Disordered" evidence="1">
    <location>
        <begin position="30"/>
        <end position="116"/>
    </location>
</feature>
<dbReference type="OrthoDB" id="10444492at2759"/>
<dbReference type="AlphaFoldDB" id="A0A0C4DP46"/>
<dbReference type="EMBL" id="ADBL01000388">
    <property type="status" value="NOT_ANNOTATED_CDS"/>
    <property type="molecule type" value="Genomic_DNA"/>
</dbReference>
<reference evidence="3" key="5">
    <citation type="submission" date="2015-06" db="UniProtKB">
        <authorList>
            <consortium name="EnsemblFungi"/>
        </authorList>
    </citation>
    <scope>IDENTIFICATION</scope>
    <source>
        <strain evidence="3">ATCC 64411</strain>
    </source>
</reference>
<accession>A0A0C4DP46</accession>
<feature type="compositionally biased region" description="Low complexity" evidence="1">
    <location>
        <begin position="92"/>
        <end position="108"/>
    </location>
</feature>